<keyword evidence="1" id="KW-0812">Transmembrane</keyword>
<feature type="transmembrane region" description="Helical" evidence="1">
    <location>
        <begin position="6"/>
        <end position="28"/>
    </location>
</feature>
<name>A0A2P8H6D2_9BACL</name>
<keyword evidence="1" id="KW-0472">Membrane</keyword>
<feature type="transmembrane region" description="Helical" evidence="1">
    <location>
        <begin position="40"/>
        <end position="60"/>
    </location>
</feature>
<gene>
    <name evidence="2" type="ORF">B0H99_1014</name>
</gene>
<organism evidence="2 3">
    <name type="scientific">Planomicrobium soli</name>
    <dbReference type="NCBI Taxonomy" id="1176648"/>
    <lineage>
        <taxon>Bacteria</taxon>
        <taxon>Bacillati</taxon>
        <taxon>Bacillota</taxon>
        <taxon>Bacilli</taxon>
        <taxon>Bacillales</taxon>
        <taxon>Caryophanaceae</taxon>
        <taxon>Planomicrobium</taxon>
    </lineage>
</organism>
<dbReference type="RefSeq" id="WP_106531575.1">
    <property type="nucleotide sequence ID" value="NZ_PYAT01000001.1"/>
</dbReference>
<protein>
    <submittedName>
        <fullName evidence="2">Putative membrane protein DUF2306</fullName>
    </submittedName>
</protein>
<evidence type="ECO:0000313" key="2">
    <source>
        <dbReference type="EMBL" id="PSL41761.1"/>
    </source>
</evidence>
<dbReference type="EMBL" id="PYAT01000001">
    <property type="protein sequence ID" value="PSL41761.1"/>
    <property type="molecule type" value="Genomic_DNA"/>
</dbReference>
<keyword evidence="3" id="KW-1185">Reference proteome</keyword>
<dbReference type="OrthoDB" id="2453961at2"/>
<proteinExistence type="predicted"/>
<comment type="caution">
    <text evidence="2">The sequence shown here is derived from an EMBL/GenBank/DDBJ whole genome shotgun (WGS) entry which is preliminary data.</text>
</comment>
<keyword evidence="1" id="KW-1133">Transmembrane helix</keyword>
<dbReference type="Proteomes" id="UP000242682">
    <property type="component" value="Unassembled WGS sequence"/>
</dbReference>
<dbReference type="AlphaFoldDB" id="A0A2P8H6D2"/>
<evidence type="ECO:0000313" key="3">
    <source>
        <dbReference type="Proteomes" id="UP000242682"/>
    </source>
</evidence>
<accession>A0A2P8H6D2</accession>
<reference evidence="2 3" key="1">
    <citation type="submission" date="2018-03" db="EMBL/GenBank/DDBJ databases">
        <title>Genomic Encyclopedia of Type Strains, Phase III (KMG-III): the genomes of soil and plant-associated and newly described type strains.</title>
        <authorList>
            <person name="Whitman W."/>
        </authorList>
    </citation>
    <scope>NUCLEOTIDE SEQUENCE [LARGE SCALE GENOMIC DNA]</scope>
    <source>
        <strain evidence="2 3">CGMCC 1.12259</strain>
    </source>
</reference>
<evidence type="ECO:0000256" key="1">
    <source>
        <dbReference type="SAM" id="Phobius"/>
    </source>
</evidence>
<sequence length="160" mass="18234">MDFFTAMLVLHIVAGSVCLLLGVVAFSVRKTKGNHTKFGEVYHASYIVIFVTAIIMAILHWDESAALFYVALFSYSFALIGYLARKRRWRNWIFLHIRGMLGSYIGLVTAVLITNGSDIPFLKTLPLWTLWILPTIIGTPMIIYVNHRFRRSKKPKTAVL</sequence>
<feature type="transmembrane region" description="Helical" evidence="1">
    <location>
        <begin position="91"/>
        <end position="113"/>
    </location>
</feature>
<feature type="transmembrane region" description="Helical" evidence="1">
    <location>
        <begin position="66"/>
        <end position="84"/>
    </location>
</feature>
<feature type="transmembrane region" description="Helical" evidence="1">
    <location>
        <begin position="125"/>
        <end position="146"/>
    </location>
</feature>